<feature type="transmembrane region" description="Helical" evidence="1">
    <location>
        <begin position="282"/>
        <end position="304"/>
    </location>
</feature>
<keyword evidence="1" id="KW-0472">Membrane</keyword>
<evidence type="ECO:0000256" key="1">
    <source>
        <dbReference type="SAM" id="Phobius"/>
    </source>
</evidence>
<dbReference type="Proteomes" id="UP000054422">
    <property type="component" value="Unassembled WGS sequence"/>
</dbReference>
<evidence type="ECO:0008006" key="4">
    <source>
        <dbReference type="Google" id="ProtNLM"/>
    </source>
</evidence>
<gene>
    <name evidence="2" type="ORF">EP47_00320</name>
</gene>
<evidence type="ECO:0000313" key="3">
    <source>
        <dbReference type="Proteomes" id="UP000054422"/>
    </source>
</evidence>
<organism evidence="2 3">
    <name type="scientific">Legionella norrlandica</name>
    <dbReference type="NCBI Taxonomy" id="1498499"/>
    <lineage>
        <taxon>Bacteria</taxon>
        <taxon>Pseudomonadati</taxon>
        <taxon>Pseudomonadota</taxon>
        <taxon>Gammaproteobacteria</taxon>
        <taxon>Legionellales</taxon>
        <taxon>Legionellaceae</taxon>
        <taxon>Legionella</taxon>
    </lineage>
</organism>
<dbReference type="RefSeq" id="WP_035886630.1">
    <property type="nucleotide sequence ID" value="NZ_JNCF01000002.1"/>
</dbReference>
<keyword evidence="3" id="KW-1185">Reference proteome</keyword>
<keyword evidence="1" id="KW-0812">Transmembrane</keyword>
<accession>A0A0A2SUA6</accession>
<feature type="transmembrane region" description="Helical" evidence="1">
    <location>
        <begin position="107"/>
        <end position="131"/>
    </location>
</feature>
<proteinExistence type="predicted"/>
<sequence>MGLGKKIELSQRSQELLNDYLNLNNSESSSVQNITSPIDFSVLIQLLTREFSKPPKVPKEIKKKREFILAAMRAELLRDLNASLNTTISQEAKPVEQETPWYNKLKFWFLAMAGTLVAACEGFDSISTMMVALSFPAWLVLAGGILFSILSVVVFYGFDLVQVSQNVGIKLTDAPKLLDIYLLQMEEIKAIRRKISGNSFALMSTEELDELKRTVSMLQIHVKSLIKTSKQFDEALNSRKMNISKAVISGISGVLFFGGGFFAGQSVALYLFALFMTSVTPAFWPVILFSVVVGLAAFSLYWYVQRVGVNKLVSEWFGLDEDKIEKLCGKSNLDKELKKLDNLQEKIMTTSNLISEVTHLKGKLTKLEEQIVNIPSDEVSDASKEKSLKTSSNIYSFHFNSANQTSHSCEQTLDAASGYGMN</sequence>
<dbReference type="STRING" id="1498499.EP47_00320"/>
<reference evidence="2 3" key="1">
    <citation type="submission" date="2014-05" db="EMBL/GenBank/DDBJ databases">
        <authorList>
            <person name="Rizzardi K."/>
            <person name="Winiecka-Krusnell J."/>
            <person name="Ramliden M."/>
            <person name="Alm E."/>
            <person name="Andersson S."/>
            <person name="Byfors S."/>
        </authorList>
    </citation>
    <scope>NUCLEOTIDE SEQUENCE [LARGE SCALE GENOMIC DNA]</scope>
    <source>
        <strain evidence="2 3">LEGN</strain>
    </source>
</reference>
<feature type="transmembrane region" description="Helical" evidence="1">
    <location>
        <begin position="246"/>
        <end position="276"/>
    </location>
</feature>
<keyword evidence="1" id="KW-1133">Transmembrane helix</keyword>
<protein>
    <recommendedName>
        <fullName evidence="4">Coiled-coil protein</fullName>
    </recommendedName>
</protein>
<feature type="transmembrane region" description="Helical" evidence="1">
    <location>
        <begin position="137"/>
        <end position="158"/>
    </location>
</feature>
<name>A0A0A2SUA6_9GAMM</name>
<dbReference type="AlphaFoldDB" id="A0A0A2SUA6"/>
<comment type="caution">
    <text evidence="2">The sequence shown here is derived from an EMBL/GenBank/DDBJ whole genome shotgun (WGS) entry which is preliminary data.</text>
</comment>
<dbReference type="EMBL" id="JNCF01000002">
    <property type="protein sequence ID" value="KGP64327.1"/>
    <property type="molecule type" value="Genomic_DNA"/>
</dbReference>
<evidence type="ECO:0000313" key="2">
    <source>
        <dbReference type="EMBL" id="KGP64327.1"/>
    </source>
</evidence>
<dbReference type="OrthoDB" id="5653038at2"/>